<feature type="domain" description="Methyltransferase" evidence="1">
    <location>
        <begin position="37"/>
        <end position="149"/>
    </location>
</feature>
<dbReference type="eggNOG" id="COG2226">
    <property type="taxonomic scope" value="Bacteria"/>
</dbReference>
<dbReference type="EMBL" id="AENT01000024">
    <property type="protein sequence ID" value="EFR42642.1"/>
    <property type="molecule type" value="Genomic_DNA"/>
</dbReference>
<gene>
    <name evidence="2" type="ORF">HMPREF9220_0361</name>
</gene>
<sequence length="240" mass="28448">MNEAQIWDERYKNFTIENEKEKRNENSVFYKFPEKIKNALDIGCGTGEDLRNFAKRKIYVTGWDISKVAIGIAKKFTDEKTGKYIKYEIGDWKELAKKTPNESYDLVYSVMGPDMANVEYVREMSRMSKKYIRLLQFQDGKADIFEAVNEYLQKENIEKKEENEIIKLLKKLNYKYETEIVEIKDKVTQPAEVWISYMKNGENTEEEIEKAKRFFEEKSINGQLTANIKATYLQITWKKN</sequence>
<dbReference type="OrthoDB" id="9772751at2"/>
<evidence type="ECO:0000313" key="3">
    <source>
        <dbReference type="Proteomes" id="UP000004594"/>
    </source>
</evidence>
<dbReference type="RefSeq" id="WP_007554938.1">
    <property type="nucleotide sequence ID" value="NZ_AENT01000024.1"/>
</dbReference>
<reference evidence="2 3" key="1">
    <citation type="submission" date="2010-11" db="EMBL/GenBank/DDBJ databases">
        <authorList>
            <person name="Durkin A.S."/>
            <person name="Madupu R."/>
            <person name="Torralba M."/>
            <person name="Gillis M."/>
            <person name="Methe B."/>
            <person name="Sutton G."/>
            <person name="Nelson K.E."/>
        </authorList>
    </citation>
    <scope>NUCLEOTIDE SEQUENCE [LARGE SCALE GENOMIC DNA]</scope>
    <source>
        <strain evidence="2 3">UPII 345-E</strain>
    </source>
</reference>
<dbReference type="CDD" id="cd02440">
    <property type="entry name" value="AdoMet_MTases"/>
    <property type="match status" value="1"/>
</dbReference>
<name>E4L9D8_9FIRM</name>
<dbReference type="AlphaFoldDB" id="E4L9D8"/>
<accession>E4L9D8</accession>
<proteinExistence type="predicted"/>
<comment type="caution">
    <text evidence="2">The sequence shown here is derived from an EMBL/GenBank/DDBJ whole genome shotgun (WGS) entry which is preliminary data.</text>
</comment>
<dbReference type="Proteomes" id="UP000004594">
    <property type="component" value="Unassembled WGS sequence"/>
</dbReference>
<protein>
    <recommendedName>
        <fullName evidence="1">Methyltransferase domain-containing protein</fullName>
    </recommendedName>
</protein>
<dbReference type="Gene3D" id="3.40.50.150">
    <property type="entry name" value="Vaccinia Virus protein VP39"/>
    <property type="match status" value="1"/>
</dbReference>
<evidence type="ECO:0000313" key="2">
    <source>
        <dbReference type="EMBL" id="EFR42642.1"/>
    </source>
</evidence>
<evidence type="ECO:0000259" key="1">
    <source>
        <dbReference type="Pfam" id="PF13847"/>
    </source>
</evidence>
<dbReference type="InterPro" id="IPR029063">
    <property type="entry name" value="SAM-dependent_MTases_sf"/>
</dbReference>
<dbReference type="SUPFAM" id="SSF53335">
    <property type="entry name" value="S-adenosyl-L-methionine-dependent methyltransferases"/>
    <property type="match status" value="1"/>
</dbReference>
<dbReference type="InterPro" id="IPR025714">
    <property type="entry name" value="Methyltranfer_dom"/>
</dbReference>
<dbReference type="Pfam" id="PF13847">
    <property type="entry name" value="Methyltransf_31"/>
    <property type="match status" value="1"/>
</dbReference>
<organism evidence="2 3">
    <name type="scientific">Dialister micraerophilus UPII 345-E</name>
    <dbReference type="NCBI Taxonomy" id="910314"/>
    <lineage>
        <taxon>Bacteria</taxon>
        <taxon>Bacillati</taxon>
        <taxon>Bacillota</taxon>
        <taxon>Negativicutes</taxon>
        <taxon>Veillonellales</taxon>
        <taxon>Veillonellaceae</taxon>
        <taxon>Dialister</taxon>
    </lineage>
</organism>